<dbReference type="GO" id="GO:0006046">
    <property type="term" value="P:N-acetylglucosamine catabolic process"/>
    <property type="evidence" value="ECO:0007669"/>
    <property type="project" value="TreeGrafter"/>
</dbReference>
<dbReference type="GO" id="GO:0004342">
    <property type="term" value="F:glucosamine-6-phosphate deaminase activity"/>
    <property type="evidence" value="ECO:0007669"/>
    <property type="project" value="InterPro"/>
</dbReference>
<dbReference type="OrthoDB" id="9791139at2"/>
<dbReference type="InterPro" id="IPR006148">
    <property type="entry name" value="Glc/Gal-6P_isomerase"/>
</dbReference>
<comment type="caution">
    <text evidence="4">The sequence shown here is derived from an EMBL/GenBank/DDBJ whole genome shotgun (WGS) entry which is preliminary data.</text>
</comment>
<reference evidence="4 5" key="1">
    <citation type="submission" date="2019-01" db="EMBL/GenBank/DDBJ databases">
        <authorList>
            <person name="Li J."/>
        </authorList>
    </citation>
    <scope>NUCLEOTIDE SEQUENCE [LARGE SCALE GENOMIC DNA]</scope>
    <source>
        <strain evidence="4 5">CCUG 35506</strain>
    </source>
</reference>
<keyword evidence="1" id="KW-0378">Hydrolase</keyword>
<dbReference type="Gene3D" id="3.40.50.1360">
    <property type="match status" value="1"/>
</dbReference>
<dbReference type="GO" id="GO:0042802">
    <property type="term" value="F:identical protein binding"/>
    <property type="evidence" value="ECO:0007669"/>
    <property type="project" value="TreeGrafter"/>
</dbReference>
<feature type="domain" description="Glucosamine/galactosamine-6-phosphate isomerase" evidence="3">
    <location>
        <begin position="11"/>
        <end position="225"/>
    </location>
</feature>
<dbReference type="InterPro" id="IPR018321">
    <property type="entry name" value="Glucosamine6P_isomerase_CS"/>
</dbReference>
<dbReference type="SUPFAM" id="SSF100950">
    <property type="entry name" value="NagB/RpiA/CoA transferase-like"/>
    <property type="match status" value="1"/>
</dbReference>
<keyword evidence="5" id="KW-1185">Reference proteome</keyword>
<evidence type="ECO:0000256" key="2">
    <source>
        <dbReference type="ARBA" id="ARBA00023277"/>
    </source>
</evidence>
<dbReference type="RefSeq" id="WP_115963291.1">
    <property type="nucleotide sequence ID" value="NZ_SDPO01000002.1"/>
</dbReference>
<organism evidence="4 5">
    <name type="scientific">Agromyces fucosus</name>
    <dbReference type="NCBI Taxonomy" id="41985"/>
    <lineage>
        <taxon>Bacteria</taxon>
        <taxon>Bacillati</taxon>
        <taxon>Actinomycetota</taxon>
        <taxon>Actinomycetes</taxon>
        <taxon>Micrococcales</taxon>
        <taxon>Microbacteriaceae</taxon>
        <taxon>Agromyces</taxon>
    </lineage>
</organism>
<evidence type="ECO:0000313" key="4">
    <source>
        <dbReference type="EMBL" id="RXZ48701.1"/>
    </source>
</evidence>
<name>A0A4Q2JKR8_9MICO</name>
<dbReference type="PANTHER" id="PTHR11280">
    <property type="entry name" value="GLUCOSAMINE-6-PHOSPHATE ISOMERASE"/>
    <property type="match status" value="1"/>
</dbReference>
<evidence type="ECO:0000259" key="3">
    <source>
        <dbReference type="Pfam" id="PF01182"/>
    </source>
</evidence>
<accession>A0A4Q2JKR8</accession>
<dbReference type="CDD" id="cd01399">
    <property type="entry name" value="GlcN6P_deaminase"/>
    <property type="match status" value="1"/>
</dbReference>
<dbReference type="PANTHER" id="PTHR11280:SF5">
    <property type="entry name" value="GLUCOSAMINE-6-PHOSPHATE ISOMERASE"/>
    <property type="match status" value="1"/>
</dbReference>
<proteinExistence type="predicted"/>
<evidence type="ECO:0000256" key="1">
    <source>
        <dbReference type="ARBA" id="ARBA00022801"/>
    </source>
</evidence>
<dbReference type="GO" id="GO:0006043">
    <property type="term" value="P:glucosamine catabolic process"/>
    <property type="evidence" value="ECO:0007669"/>
    <property type="project" value="TreeGrafter"/>
</dbReference>
<dbReference type="InterPro" id="IPR004547">
    <property type="entry name" value="Glucosamine6P_isomerase"/>
</dbReference>
<dbReference type="GO" id="GO:0019262">
    <property type="term" value="P:N-acetylneuraminate catabolic process"/>
    <property type="evidence" value="ECO:0007669"/>
    <property type="project" value="TreeGrafter"/>
</dbReference>
<sequence>MIIHILPGAERLGALAARHIEVALLGVRRPVLGVATGSSPEPVYAALADRASAGTFRVDSLRAFALDEYVGLPDDHAERYRNVLLRAFADPLGIDDRSVHVPDGGDADPSAAAEAYERAIHLAGGIDLQLLGIGRNGHIGFNEPGSDFRSLTRVVELADSTRVANARFFADRDEVPRHSISQGLATIMRARAALLIATGAAKAEAVRAALTGPVTTDLPASVLQRHPALSVYLDGEAASALDLHLLESIAVVHDWRA</sequence>
<dbReference type="PROSITE" id="PS01161">
    <property type="entry name" value="GLC_GALNAC_ISOMERASE"/>
    <property type="match status" value="1"/>
</dbReference>
<dbReference type="GO" id="GO:0005737">
    <property type="term" value="C:cytoplasm"/>
    <property type="evidence" value="ECO:0007669"/>
    <property type="project" value="TreeGrafter"/>
</dbReference>
<gene>
    <name evidence="4" type="ORF">ESP57_06815</name>
</gene>
<keyword evidence="2" id="KW-0119">Carbohydrate metabolism</keyword>
<protein>
    <submittedName>
        <fullName evidence="4">Glucosamine-6-phosphate deaminase</fullName>
    </submittedName>
</protein>
<dbReference type="Pfam" id="PF01182">
    <property type="entry name" value="Glucosamine_iso"/>
    <property type="match status" value="1"/>
</dbReference>
<dbReference type="InterPro" id="IPR037171">
    <property type="entry name" value="NagB/RpiA_transferase-like"/>
</dbReference>
<evidence type="ECO:0000313" key="5">
    <source>
        <dbReference type="Proteomes" id="UP000292935"/>
    </source>
</evidence>
<dbReference type="EMBL" id="SDPO01000002">
    <property type="protein sequence ID" value="RXZ48701.1"/>
    <property type="molecule type" value="Genomic_DNA"/>
</dbReference>
<dbReference type="Proteomes" id="UP000292935">
    <property type="component" value="Unassembled WGS sequence"/>
</dbReference>
<dbReference type="AlphaFoldDB" id="A0A4Q2JKR8"/>
<dbReference type="GO" id="GO:0005975">
    <property type="term" value="P:carbohydrate metabolic process"/>
    <property type="evidence" value="ECO:0007669"/>
    <property type="project" value="InterPro"/>
</dbReference>